<sequence>MEWRRREVYPHATPLSSHEFGPCLFEAQIKAHAFLLALITAAPSHPHCLPRPSGCQAALRHRCKFN</sequence>
<evidence type="ECO:0000313" key="1">
    <source>
        <dbReference type="EMBL" id="CAH2039916.1"/>
    </source>
</evidence>
<dbReference type="EMBL" id="OW152823">
    <property type="protein sequence ID" value="CAH2039916.1"/>
    <property type="molecule type" value="Genomic_DNA"/>
</dbReference>
<dbReference type="Proteomes" id="UP000837857">
    <property type="component" value="Chromosome 11"/>
</dbReference>
<protein>
    <submittedName>
        <fullName evidence="1">Uncharacterized protein</fullName>
    </submittedName>
</protein>
<organism evidence="1 2">
    <name type="scientific">Iphiclides podalirius</name>
    <name type="common">scarce swallowtail</name>
    <dbReference type="NCBI Taxonomy" id="110791"/>
    <lineage>
        <taxon>Eukaryota</taxon>
        <taxon>Metazoa</taxon>
        <taxon>Ecdysozoa</taxon>
        <taxon>Arthropoda</taxon>
        <taxon>Hexapoda</taxon>
        <taxon>Insecta</taxon>
        <taxon>Pterygota</taxon>
        <taxon>Neoptera</taxon>
        <taxon>Endopterygota</taxon>
        <taxon>Lepidoptera</taxon>
        <taxon>Glossata</taxon>
        <taxon>Ditrysia</taxon>
        <taxon>Papilionoidea</taxon>
        <taxon>Papilionidae</taxon>
        <taxon>Papilioninae</taxon>
        <taxon>Iphiclides</taxon>
    </lineage>
</organism>
<reference evidence="1" key="1">
    <citation type="submission" date="2022-03" db="EMBL/GenBank/DDBJ databases">
        <authorList>
            <person name="Martin H S."/>
        </authorList>
    </citation>
    <scope>NUCLEOTIDE SEQUENCE</scope>
</reference>
<evidence type="ECO:0000313" key="2">
    <source>
        <dbReference type="Proteomes" id="UP000837857"/>
    </source>
</evidence>
<name>A0ABN8HSP9_9NEOP</name>
<accession>A0ABN8HSP9</accession>
<feature type="non-terminal residue" evidence="1">
    <location>
        <position position="1"/>
    </location>
</feature>
<keyword evidence="2" id="KW-1185">Reference proteome</keyword>
<gene>
    <name evidence="1" type="ORF">IPOD504_LOCUS2107</name>
</gene>
<proteinExistence type="predicted"/>